<reference evidence="4 5" key="1">
    <citation type="submission" date="2013-03" db="EMBL/GenBank/DDBJ databases">
        <title>Salinisphaera hydrothermalis C41B8 Genome Sequencing.</title>
        <authorList>
            <person name="Li C."/>
            <person name="Lai Q."/>
            <person name="Shao Z."/>
        </authorList>
    </citation>
    <scope>NUCLEOTIDE SEQUENCE [LARGE SCALE GENOMIC DNA]</scope>
    <source>
        <strain evidence="4 5">C41B8</strain>
    </source>
</reference>
<dbReference type="CDD" id="cd01949">
    <property type="entry name" value="GGDEF"/>
    <property type="match status" value="1"/>
</dbReference>
<dbReference type="GO" id="GO:0052621">
    <property type="term" value="F:diguanylate cyclase activity"/>
    <property type="evidence" value="ECO:0007669"/>
    <property type="project" value="UniProtKB-EC"/>
</dbReference>
<keyword evidence="5" id="KW-1185">Reference proteome</keyword>
<keyword evidence="2" id="KW-1133">Transmembrane helix</keyword>
<dbReference type="InterPro" id="IPR050469">
    <property type="entry name" value="Diguanylate_Cyclase"/>
</dbReference>
<dbReference type="InterPro" id="IPR000160">
    <property type="entry name" value="GGDEF_dom"/>
</dbReference>
<feature type="domain" description="GGDEF" evidence="3">
    <location>
        <begin position="207"/>
        <end position="337"/>
    </location>
</feature>
<keyword evidence="2" id="KW-0472">Membrane</keyword>
<feature type="transmembrane region" description="Helical" evidence="2">
    <location>
        <begin position="108"/>
        <end position="126"/>
    </location>
</feature>
<dbReference type="AlphaFoldDB" id="A0A084IM48"/>
<feature type="transmembrane region" description="Helical" evidence="2">
    <location>
        <begin position="5"/>
        <end position="22"/>
    </location>
</feature>
<feature type="transmembrane region" description="Helical" evidence="2">
    <location>
        <begin position="28"/>
        <end position="46"/>
    </location>
</feature>
<feature type="transmembrane region" description="Helical" evidence="2">
    <location>
        <begin position="82"/>
        <end position="101"/>
    </location>
</feature>
<dbReference type="NCBIfam" id="TIGR00254">
    <property type="entry name" value="GGDEF"/>
    <property type="match status" value="1"/>
</dbReference>
<dbReference type="PROSITE" id="PS50887">
    <property type="entry name" value="GGDEF"/>
    <property type="match status" value="1"/>
</dbReference>
<dbReference type="Pfam" id="PF00990">
    <property type="entry name" value="GGDEF"/>
    <property type="match status" value="1"/>
</dbReference>
<dbReference type="GO" id="GO:0005886">
    <property type="term" value="C:plasma membrane"/>
    <property type="evidence" value="ECO:0007669"/>
    <property type="project" value="TreeGrafter"/>
</dbReference>
<dbReference type="Proteomes" id="UP000028302">
    <property type="component" value="Unassembled WGS sequence"/>
</dbReference>
<dbReference type="InterPro" id="IPR029787">
    <property type="entry name" value="Nucleotide_cyclase"/>
</dbReference>
<dbReference type="SMART" id="SM00267">
    <property type="entry name" value="GGDEF"/>
    <property type="match status" value="1"/>
</dbReference>
<organism evidence="4 5">
    <name type="scientific">Salinisphaera hydrothermalis (strain C41B8)</name>
    <dbReference type="NCBI Taxonomy" id="1304275"/>
    <lineage>
        <taxon>Bacteria</taxon>
        <taxon>Pseudomonadati</taxon>
        <taxon>Pseudomonadota</taxon>
        <taxon>Gammaproteobacteria</taxon>
        <taxon>Salinisphaerales</taxon>
        <taxon>Salinisphaeraceae</taxon>
        <taxon>Salinisphaera</taxon>
    </lineage>
</organism>
<sequence length="348" mass="38639">MHLTFLFFAPWGFYFSAVFNAATGVTDIFYVTALTLVGVLVNALWFHARQSLRTHGMAALFCLLALFVVLPMNWLYNGGADGPTLMFFVLLAAYALGAVVLRPWQRVALIAGFLLVPTMLILATHSRPTWIPGYTDPGQRLLDLTVSYYFSITLLLILMGGYLRRFESEHRDARDTAMRDSLTGLLNHGAFHGVLDQYGIERVSRPDRAILLTYDLDHFKQVNDSYGHAYGDRVLQHFSRLLNETARAYGGVAGRCGGEEFNVFIPRATRSQVVALDNRLREQCMGQPLDHGAICFSGGAAFDSAPSFSVDEWLGRSDSALYAAKADGRNRSLFDDGAMMTIPSNKRA</sequence>
<evidence type="ECO:0000256" key="1">
    <source>
        <dbReference type="ARBA" id="ARBA00012528"/>
    </source>
</evidence>
<dbReference type="Gene3D" id="3.30.70.270">
    <property type="match status" value="1"/>
</dbReference>
<feature type="transmembrane region" description="Helical" evidence="2">
    <location>
        <begin position="146"/>
        <end position="163"/>
    </location>
</feature>
<accession>A0A084IM48</accession>
<evidence type="ECO:0000256" key="2">
    <source>
        <dbReference type="SAM" id="Phobius"/>
    </source>
</evidence>
<dbReference type="SUPFAM" id="SSF55073">
    <property type="entry name" value="Nucleotide cyclase"/>
    <property type="match status" value="1"/>
</dbReference>
<dbReference type="PANTHER" id="PTHR45138">
    <property type="entry name" value="REGULATORY COMPONENTS OF SENSORY TRANSDUCTION SYSTEM"/>
    <property type="match status" value="1"/>
</dbReference>
<evidence type="ECO:0000313" key="4">
    <source>
        <dbReference type="EMBL" id="KEZ77782.1"/>
    </source>
</evidence>
<comment type="caution">
    <text evidence="4">The sequence shown here is derived from an EMBL/GenBank/DDBJ whole genome shotgun (WGS) entry which is preliminary data.</text>
</comment>
<dbReference type="PANTHER" id="PTHR45138:SF24">
    <property type="entry name" value="DIGUANYLATE CYCLASE DGCC-RELATED"/>
    <property type="match status" value="1"/>
</dbReference>
<dbReference type="EC" id="2.7.7.65" evidence="1"/>
<dbReference type="InterPro" id="IPR043128">
    <property type="entry name" value="Rev_trsase/Diguanyl_cyclase"/>
</dbReference>
<dbReference type="EMBL" id="APNK01000009">
    <property type="protein sequence ID" value="KEZ77782.1"/>
    <property type="molecule type" value="Genomic_DNA"/>
</dbReference>
<evidence type="ECO:0000259" key="3">
    <source>
        <dbReference type="PROSITE" id="PS50887"/>
    </source>
</evidence>
<feature type="transmembrane region" description="Helical" evidence="2">
    <location>
        <begin position="58"/>
        <end position="76"/>
    </location>
</feature>
<name>A0A084IM48_SALHC</name>
<keyword evidence="2" id="KW-0812">Transmembrane</keyword>
<proteinExistence type="predicted"/>
<evidence type="ECO:0000313" key="5">
    <source>
        <dbReference type="Proteomes" id="UP000028302"/>
    </source>
</evidence>
<dbReference type="eggNOG" id="COG3706">
    <property type="taxonomic scope" value="Bacteria"/>
</dbReference>
<protein>
    <recommendedName>
        <fullName evidence="1">diguanylate cyclase</fullName>
        <ecNumber evidence="1">2.7.7.65</ecNumber>
    </recommendedName>
</protein>
<dbReference type="STRING" id="1304275.C41B8_08200"/>
<gene>
    <name evidence="4" type="ORF">C41B8_08200</name>
</gene>
<dbReference type="GO" id="GO:1902201">
    <property type="term" value="P:negative regulation of bacterial-type flagellum-dependent cell motility"/>
    <property type="evidence" value="ECO:0007669"/>
    <property type="project" value="TreeGrafter"/>
</dbReference>
<dbReference type="GO" id="GO:0043709">
    <property type="term" value="P:cell adhesion involved in single-species biofilm formation"/>
    <property type="evidence" value="ECO:0007669"/>
    <property type="project" value="TreeGrafter"/>
</dbReference>